<reference evidence="2 3" key="1">
    <citation type="submission" date="2019-09" db="EMBL/GenBank/DDBJ databases">
        <title>Draft genome sequences of 48 bacterial type strains from the CCUG.</title>
        <authorList>
            <person name="Tunovic T."/>
            <person name="Pineiro-Iglesias B."/>
            <person name="Unosson C."/>
            <person name="Inganas E."/>
            <person name="Ohlen M."/>
            <person name="Cardew S."/>
            <person name="Jensie-Markopoulos S."/>
            <person name="Salva-Serra F."/>
            <person name="Jaen-Luchoro D."/>
            <person name="Karlsson R."/>
            <person name="Svensson-Stadler L."/>
            <person name="Chun J."/>
            <person name="Moore E."/>
        </authorList>
    </citation>
    <scope>NUCLEOTIDE SEQUENCE [LARGE SCALE GENOMIC DNA]</scope>
    <source>
        <strain evidence="2 3">CCUG 54555</strain>
    </source>
</reference>
<proteinExistence type="predicted"/>
<sequence length="47" mass="4895">MSTDRPDSPSAEPARDAGPPTPARGHCAALPAAHDTPSSAARRRFLQ</sequence>
<dbReference type="EMBL" id="VZOJ01000141">
    <property type="protein sequence ID" value="KAB0632035.1"/>
    <property type="molecule type" value="Genomic_DNA"/>
</dbReference>
<organism evidence="2 3">
    <name type="scientific">Burkholderia latens</name>
    <dbReference type="NCBI Taxonomy" id="488446"/>
    <lineage>
        <taxon>Bacteria</taxon>
        <taxon>Pseudomonadati</taxon>
        <taxon>Pseudomonadota</taxon>
        <taxon>Betaproteobacteria</taxon>
        <taxon>Burkholderiales</taxon>
        <taxon>Burkholderiaceae</taxon>
        <taxon>Burkholderia</taxon>
        <taxon>Burkholderia cepacia complex</taxon>
    </lineage>
</organism>
<evidence type="ECO:0000313" key="2">
    <source>
        <dbReference type="EMBL" id="KAB0632035.1"/>
    </source>
</evidence>
<dbReference type="AlphaFoldDB" id="A0A6H9SEU1"/>
<comment type="caution">
    <text evidence="2">The sequence shown here is derived from an EMBL/GenBank/DDBJ whole genome shotgun (WGS) entry which is preliminary data.</text>
</comment>
<evidence type="ECO:0000313" key="3">
    <source>
        <dbReference type="Proteomes" id="UP000430232"/>
    </source>
</evidence>
<feature type="region of interest" description="Disordered" evidence="1">
    <location>
        <begin position="1"/>
        <end position="47"/>
    </location>
</feature>
<accession>A0A6H9SEU1</accession>
<dbReference type="Proteomes" id="UP000430232">
    <property type="component" value="Unassembled WGS sequence"/>
</dbReference>
<protein>
    <submittedName>
        <fullName evidence="2">(2Fe-2S)-binding protein</fullName>
    </submittedName>
</protein>
<feature type="non-terminal residue" evidence="2">
    <location>
        <position position="47"/>
    </location>
</feature>
<name>A0A6H9SEU1_9BURK</name>
<evidence type="ECO:0000256" key="1">
    <source>
        <dbReference type="SAM" id="MobiDB-lite"/>
    </source>
</evidence>
<gene>
    <name evidence="2" type="ORF">F7R21_30315</name>
</gene>
<keyword evidence="3" id="KW-1185">Reference proteome</keyword>